<gene>
    <name evidence="1" type="ORF">Dsin_002943</name>
</gene>
<dbReference type="InterPro" id="IPR036691">
    <property type="entry name" value="Endo/exonu/phosph_ase_sf"/>
</dbReference>
<dbReference type="EMBL" id="JANJYJ010000001">
    <property type="protein sequence ID" value="KAK3231062.1"/>
    <property type="molecule type" value="Genomic_DNA"/>
</dbReference>
<evidence type="ECO:0000313" key="1">
    <source>
        <dbReference type="EMBL" id="KAK3231062.1"/>
    </source>
</evidence>
<name>A0AAE0B719_9ROSI</name>
<accession>A0AAE0B719</accession>
<reference evidence="1" key="1">
    <citation type="journal article" date="2023" name="Plant J.">
        <title>Genome sequences and population genomics provide insights into the demographic history, inbreeding, and mutation load of two 'living fossil' tree species of Dipteronia.</title>
        <authorList>
            <person name="Feng Y."/>
            <person name="Comes H.P."/>
            <person name="Chen J."/>
            <person name="Zhu S."/>
            <person name="Lu R."/>
            <person name="Zhang X."/>
            <person name="Li P."/>
            <person name="Qiu J."/>
            <person name="Olsen K.M."/>
            <person name="Qiu Y."/>
        </authorList>
    </citation>
    <scope>NUCLEOTIDE SEQUENCE</scope>
    <source>
        <strain evidence="1">NBL</strain>
    </source>
</reference>
<evidence type="ECO:0000313" key="2">
    <source>
        <dbReference type="Proteomes" id="UP001281410"/>
    </source>
</evidence>
<proteinExistence type="predicted"/>
<dbReference type="SUPFAM" id="SSF56219">
    <property type="entry name" value="DNase I-like"/>
    <property type="match status" value="1"/>
</dbReference>
<dbReference type="Proteomes" id="UP001281410">
    <property type="component" value="Unassembled WGS sequence"/>
</dbReference>
<sequence length="145" mass="16171">MIVLSWNIRGICKVEKMRVVRSLVDLYIPSILFLQETKLKSFDNRVVSALGGSVLSKGVGVDATGLSSGLITLWNEDKFDVSDCVTNSRCIFLIREVIAVKTIIGFCNVYAATVESESKILWDYCSNRELFSDSVGCRRRFQCGS</sequence>
<dbReference type="Gene3D" id="3.60.10.10">
    <property type="entry name" value="Endonuclease/exonuclease/phosphatase"/>
    <property type="match status" value="1"/>
</dbReference>
<organism evidence="1 2">
    <name type="scientific">Dipteronia sinensis</name>
    <dbReference type="NCBI Taxonomy" id="43782"/>
    <lineage>
        <taxon>Eukaryota</taxon>
        <taxon>Viridiplantae</taxon>
        <taxon>Streptophyta</taxon>
        <taxon>Embryophyta</taxon>
        <taxon>Tracheophyta</taxon>
        <taxon>Spermatophyta</taxon>
        <taxon>Magnoliopsida</taxon>
        <taxon>eudicotyledons</taxon>
        <taxon>Gunneridae</taxon>
        <taxon>Pentapetalae</taxon>
        <taxon>rosids</taxon>
        <taxon>malvids</taxon>
        <taxon>Sapindales</taxon>
        <taxon>Sapindaceae</taxon>
        <taxon>Hippocastanoideae</taxon>
        <taxon>Acereae</taxon>
        <taxon>Dipteronia</taxon>
    </lineage>
</organism>
<dbReference type="AlphaFoldDB" id="A0AAE0B719"/>
<keyword evidence="2" id="KW-1185">Reference proteome</keyword>
<comment type="caution">
    <text evidence="1">The sequence shown here is derived from an EMBL/GenBank/DDBJ whole genome shotgun (WGS) entry which is preliminary data.</text>
</comment>
<protein>
    <submittedName>
        <fullName evidence="1">Uncharacterized protein</fullName>
    </submittedName>
</protein>